<keyword evidence="6 10" id="KW-1133">Transmembrane helix</keyword>
<evidence type="ECO:0000256" key="6">
    <source>
        <dbReference type="ARBA" id="ARBA00022989"/>
    </source>
</evidence>
<feature type="transmembrane region" description="Helical" evidence="10">
    <location>
        <begin position="199"/>
        <end position="226"/>
    </location>
</feature>
<feature type="transmembrane region" description="Helical" evidence="10">
    <location>
        <begin position="48"/>
        <end position="68"/>
    </location>
</feature>
<evidence type="ECO:0000256" key="8">
    <source>
        <dbReference type="ARBA" id="ARBA00023170"/>
    </source>
</evidence>
<comment type="caution">
    <text evidence="10">Lacks conserved residue(s) required for the propagation of feature annotation.</text>
</comment>
<evidence type="ECO:0000313" key="11">
    <source>
        <dbReference type="EMBL" id="AZQ24922.1"/>
    </source>
</evidence>
<reference evidence="11" key="1">
    <citation type="journal article" date="2018" name="Front. Physiol.">
        <title>Differential Expression Analysis of Olfactory Genes Based on a Combination of Sequencing Platforms and Behavioral Investigations in Aphidius gifuensis.</title>
        <authorList>
            <person name="Fan J."/>
            <person name="Zhang Q."/>
            <person name="Xu Q."/>
            <person name="Xue W."/>
            <person name="Han Z."/>
            <person name="Sun J."/>
            <person name="Chen J."/>
        </authorList>
    </citation>
    <scope>NUCLEOTIDE SEQUENCE</scope>
</reference>
<evidence type="ECO:0000256" key="4">
    <source>
        <dbReference type="ARBA" id="ARBA00022692"/>
    </source>
</evidence>
<evidence type="ECO:0000256" key="2">
    <source>
        <dbReference type="ARBA" id="ARBA00022475"/>
    </source>
</evidence>
<evidence type="ECO:0000256" key="5">
    <source>
        <dbReference type="ARBA" id="ARBA00022725"/>
    </source>
</evidence>
<evidence type="ECO:0000256" key="3">
    <source>
        <dbReference type="ARBA" id="ARBA00022606"/>
    </source>
</evidence>
<dbReference type="GO" id="GO:0007165">
    <property type="term" value="P:signal transduction"/>
    <property type="evidence" value="ECO:0007669"/>
    <property type="project" value="UniProtKB-KW"/>
</dbReference>
<sequence>MASHNTHSVDNFTTKWNKNTEYAFGLQRKIISFLGYWPKNEFNKSSKIKIGILNITQMFIVIFFIKNLIVSGNCGSGEELVDALTFILVSLLAILKNSLPWFQKIFYTDILNFLIDDWFYFYNISNKSHDIMLKYAKIGRIVLLIQVLGTYGAMIPVIMRYPSTIQVLNEYNNDTILARNFPLGPPCWISMTMSWNLYIGFYVIFYIDLCILVTSFVASDVFLFTIAMHICGQFQILYNSMDNINNYKNYQQQRFIVKNFVIRHNQLLIMLKNFEKICNKIIFCEVMGNTFLICISGFIVLQSFDFSQNKLEFGLVVRMFILFLQLFLYSYAGENLTNRAKNLQSVIYNSSWDDLSPKIIKDMTFIILHTQYEFYLTAGKMQNMNLSNFKNIVKSIFSYLSVLRLMFQK</sequence>
<feature type="transmembrane region" description="Helical" evidence="10">
    <location>
        <begin position="80"/>
        <end position="99"/>
    </location>
</feature>
<dbReference type="GO" id="GO:0004984">
    <property type="term" value="F:olfactory receptor activity"/>
    <property type="evidence" value="ECO:0007669"/>
    <property type="project" value="InterPro"/>
</dbReference>
<protein>
    <recommendedName>
        <fullName evidence="10">Odorant receptor</fullName>
    </recommendedName>
</protein>
<evidence type="ECO:0000256" key="1">
    <source>
        <dbReference type="ARBA" id="ARBA00004651"/>
    </source>
</evidence>
<organism evidence="11">
    <name type="scientific">Aphidius gifuensis</name>
    <name type="common">Parasitoid wasp</name>
    <dbReference type="NCBI Taxonomy" id="684658"/>
    <lineage>
        <taxon>Eukaryota</taxon>
        <taxon>Metazoa</taxon>
        <taxon>Ecdysozoa</taxon>
        <taxon>Arthropoda</taxon>
        <taxon>Hexapoda</taxon>
        <taxon>Insecta</taxon>
        <taxon>Pterygota</taxon>
        <taxon>Neoptera</taxon>
        <taxon>Endopterygota</taxon>
        <taxon>Hymenoptera</taxon>
        <taxon>Apocrita</taxon>
        <taxon>Ichneumonoidea</taxon>
        <taxon>Braconidae</taxon>
        <taxon>Aphidiinae</taxon>
        <taxon>Aphidius</taxon>
    </lineage>
</organism>
<comment type="similarity">
    <text evidence="10">Belongs to the insect chemoreceptor superfamily. Heteromeric odorant receptor channel (TC 1.A.69) family.</text>
</comment>
<dbReference type="Pfam" id="PF02949">
    <property type="entry name" value="7tm_6"/>
    <property type="match status" value="1"/>
</dbReference>
<dbReference type="GO" id="GO:0005886">
    <property type="term" value="C:plasma membrane"/>
    <property type="evidence" value="ECO:0007669"/>
    <property type="project" value="UniProtKB-SubCell"/>
</dbReference>
<dbReference type="OrthoDB" id="6604226at2759"/>
<keyword evidence="9 10" id="KW-0807">Transducer</keyword>
<evidence type="ECO:0000256" key="10">
    <source>
        <dbReference type="RuleBase" id="RU351113"/>
    </source>
</evidence>
<dbReference type="PANTHER" id="PTHR21137">
    <property type="entry name" value="ODORANT RECEPTOR"/>
    <property type="match status" value="1"/>
</dbReference>
<keyword evidence="8 10" id="KW-0675">Receptor</keyword>
<feature type="transmembrane region" description="Helical" evidence="10">
    <location>
        <begin position="313"/>
        <end position="332"/>
    </location>
</feature>
<feature type="transmembrane region" description="Helical" evidence="10">
    <location>
        <begin position="281"/>
        <end position="301"/>
    </location>
</feature>
<comment type="subcellular location">
    <subcellularLocation>
        <location evidence="1 10">Cell membrane</location>
        <topology evidence="1 10">Multi-pass membrane protein</topology>
    </subcellularLocation>
</comment>
<accession>A0A3Q9ELL3</accession>
<dbReference type="AlphaFoldDB" id="A0A3Q9ELL3"/>
<keyword evidence="3 10" id="KW-0716">Sensory transduction</keyword>
<evidence type="ECO:0000256" key="9">
    <source>
        <dbReference type="ARBA" id="ARBA00023224"/>
    </source>
</evidence>
<dbReference type="EMBL" id="MK048981">
    <property type="protein sequence ID" value="AZQ24922.1"/>
    <property type="molecule type" value="mRNA"/>
</dbReference>
<name>A0A3Q9ELL3_APHGI</name>
<feature type="transmembrane region" description="Helical" evidence="10">
    <location>
        <begin position="141"/>
        <end position="159"/>
    </location>
</feature>
<proteinExistence type="evidence at transcript level"/>
<keyword evidence="2" id="KW-1003">Cell membrane</keyword>
<dbReference type="GO" id="GO:0005549">
    <property type="term" value="F:odorant binding"/>
    <property type="evidence" value="ECO:0007669"/>
    <property type="project" value="InterPro"/>
</dbReference>
<keyword evidence="4 10" id="KW-0812">Transmembrane</keyword>
<evidence type="ECO:0000256" key="7">
    <source>
        <dbReference type="ARBA" id="ARBA00023136"/>
    </source>
</evidence>
<keyword evidence="5 10" id="KW-0552">Olfaction</keyword>
<dbReference type="InterPro" id="IPR004117">
    <property type="entry name" value="7tm6_olfct_rcpt"/>
</dbReference>
<keyword evidence="7 10" id="KW-0472">Membrane</keyword>
<dbReference type="PANTHER" id="PTHR21137:SF35">
    <property type="entry name" value="ODORANT RECEPTOR 19A-RELATED"/>
    <property type="match status" value="1"/>
</dbReference>